<keyword evidence="4" id="KW-1185">Reference proteome</keyword>
<dbReference type="Gene3D" id="3.90.1530.30">
    <property type="match status" value="1"/>
</dbReference>
<dbReference type="SUPFAM" id="SSF110849">
    <property type="entry name" value="ParB/Sulfiredoxin"/>
    <property type="match status" value="1"/>
</dbReference>
<comment type="caution">
    <text evidence="3">The sequence shown here is derived from an EMBL/GenBank/DDBJ whole genome shotgun (WGS) entry which is preliminary data.</text>
</comment>
<dbReference type="GO" id="GO:0007059">
    <property type="term" value="P:chromosome segregation"/>
    <property type="evidence" value="ECO:0007669"/>
    <property type="project" value="TreeGrafter"/>
</dbReference>
<feature type="domain" description="ParB-like N-terminal" evidence="2">
    <location>
        <begin position="9"/>
        <end position="92"/>
    </location>
</feature>
<dbReference type="EMBL" id="JYIZ01000057">
    <property type="protein sequence ID" value="KJL37575.1"/>
    <property type="molecule type" value="Genomic_DNA"/>
</dbReference>
<proteinExistence type="predicted"/>
<reference evidence="3 4" key="1">
    <citation type="submission" date="2015-02" db="EMBL/GenBank/DDBJ databases">
        <title>Draft genome sequences of ten Microbacterium spp. with emphasis on heavy metal contaminated environments.</title>
        <authorList>
            <person name="Corretto E."/>
        </authorList>
    </citation>
    <scope>NUCLEOTIDE SEQUENCE [LARGE SCALE GENOMIC DNA]</scope>
    <source>
        <strain evidence="3 4">DSM 12510</strain>
    </source>
</reference>
<dbReference type="InterPro" id="IPR050336">
    <property type="entry name" value="Chromosome_partition/occlusion"/>
</dbReference>
<dbReference type="PANTHER" id="PTHR33375:SF1">
    <property type="entry name" value="CHROMOSOME-PARTITIONING PROTEIN PARB-RELATED"/>
    <property type="match status" value="1"/>
</dbReference>
<dbReference type="GO" id="GO:0045881">
    <property type="term" value="P:positive regulation of sporulation resulting in formation of a cellular spore"/>
    <property type="evidence" value="ECO:0007669"/>
    <property type="project" value="TreeGrafter"/>
</dbReference>
<dbReference type="PANTHER" id="PTHR33375">
    <property type="entry name" value="CHROMOSOME-PARTITIONING PROTEIN PARB-RELATED"/>
    <property type="match status" value="1"/>
</dbReference>
<protein>
    <submittedName>
        <fullName evidence="3">Chromosome-partitioning protein Spo0J</fullName>
    </submittedName>
</protein>
<name>A0A0M2H0N2_9MICO</name>
<dbReference type="AlphaFoldDB" id="A0A0M2H0N2"/>
<accession>A0A0M2H0N2</accession>
<dbReference type="STRING" id="92835.RS81_03332"/>
<dbReference type="GO" id="GO:0005694">
    <property type="term" value="C:chromosome"/>
    <property type="evidence" value="ECO:0007669"/>
    <property type="project" value="TreeGrafter"/>
</dbReference>
<dbReference type="Proteomes" id="UP000033956">
    <property type="component" value="Unassembled WGS sequence"/>
</dbReference>
<dbReference type="OrthoDB" id="3176965at2"/>
<feature type="compositionally biased region" description="Basic and acidic residues" evidence="1">
    <location>
        <begin position="226"/>
        <end position="236"/>
    </location>
</feature>
<evidence type="ECO:0000313" key="4">
    <source>
        <dbReference type="Proteomes" id="UP000033956"/>
    </source>
</evidence>
<evidence type="ECO:0000256" key="1">
    <source>
        <dbReference type="SAM" id="MobiDB-lite"/>
    </source>
</evidence>
<evidence type="ECO:0000259" key="2">
    <source>
        <dbReference type="SMART" id="SM00470"/>
    </source>
</evidence>
<dbReference type="InterPro" id="IPR036086">
    <property type="entry name" value="ParB/Sulfiredoxin_sf"/>
</dbReference>
<feature type="region of interest" description="Disordered" evidence="1">
    <location>
        <begin position="226"/>
        <end position="257"/>
    </location>
</feature>
<evidence type="ECO:0000313" key="3">
    <source>
        <dbReference type="EMBL" id="KJL37575.1"/>
    </source>
</evidence>
<dbReference type="PATRIC" id="fig|92835.4.peg.3366"/>
<dbReference type="RefSeq" id="WP_045277211.1">
    <property type="nucleotide sequence ID" value="NZ_BAAAUP010000002.1"/>
</dbReference>
<dbReference type="SMART" id="SM00470">
    <property type="entry name" value="ParB"/>
    <property type="match status" value="1"/>
</dbReference>
<organism evidence="3 4">
    <name type="scientific">Microbacterium terrae</name>
    <dbReference type="NCBI Taxonomy" id="69369"/>
    <lineage>
        <taxon>Bacteria</taxon>
        <taxon>Bacillati</taxon>
        <taxon>Actinomycetota</taxon>
        <taxon>Actinomycetes</taxon>
        <taxon>Micrococcales</taxon>
        <taxon>Microbacteriaceae</taxon>
        <taxon>Microbacterium</taxon>
    </lineage>
</organism>
<dbReference type="Pfam" id="PF02195">
    <property type="entry name" value="ParB_N"/>
    <property type="match status" value="1"/>
</dbReference>
<dbReference type="InterPro" id="IPR003115">
    <property type="entry name" value="ParB_N"/>
</dbReference>
<sequence>MSSAPGIELERSIDSIRVGARHRTDLGDVRSLADSIQKYGLLQPITVTPEGVLVCGARRLAALHLLGLRKVNVWVRAGISDRLTQVLAEKDENTLRKDLTPSEAATLYTECKRLLAEDATHRQVATRFGATAPPGQDGAVKLTAPSERVGDSRAQAAAMATGNKSFTTLERIASLQRVAADETAAPEVRAHAEAAIAAVDAGAGVWPAFQQITGELAAAELERMARSPDHTSENREAAQTAAAQLRSGGDVPTGEKPELVARKALARARSDADNKARDAAAQVRRFAFTWNDLREWWSGYDPAVLAEGTSAEDWAAFEATLEGSLAFAEDIRRRRGKT</sequence>
<gene>
    <name evidence="3" type="primary">spo0C_2</name>
    <name evidence="3" type="ORF">RS81_03332</name>
</gene>